<evidence type="ECO:0008006" key="3">
    <source>
        <dbReference type="Google" id="ProtNLM"/>
    </source>
</evidence>
<dbReference type="AlphaFoldDB" id="A0A1N6V7D2"/>
<keyword evidence="2" id="KW-1185">Reference proteome</keyword>
<dbReference type="EMBL" id="FTMA01000003">
    <property type="protein sequence ID" value="SIQ73804.1"/>
    <property type="molecule type" value="Genomic_DNA"/>
</dbReference>
<protein>
    <recommendedName>
        <fullName evidence="3">tRNA_anti-like</fullName>
    </recommendedName>
</protein>
<name>A0A1N6V7D2_9FLAO</name>
<sequence length="129" mass="14648">MSLSKKNKLVLFLFTILLIASYTAYKYIYKPHKPIAEKAVAFSGSTDSFLEIVKTDVVKWQDVVVELTGTITLIDTKGIMLNNNNIYCQLEDRTAITNLQKGQTLTIKARMIGYDDLLEEIKLDQTIIK</sequence>
<reference evidence="2" key="1">
    <citation type="submission" date="2017-01" db="EMBL/GenBank/DDBJ databases">
        <authorList>
            <person name="Varghese N."/>
            <person name="Submissions S."/>
        </authorList>
    </citation>
    <scope>NUCLEOTIDE SEQUENCE [LARGE SCALE GENOMIC DNA]</scope>
    <source>
        <strain evidence="2">DSM 15366</strain>
    </source>
</reference>
<dbReference type="RefSeq" id="WP_076548435.1">
    <property type="nucleotide sequence ID" value="NZ_FTMA01000003.1"/>
</dbReference>
<dbReference type="Proteomes" id="UP000186953">
    <property type="component" value="Unassembled WGS sequence"/>
</dbReference>
<dbReference type="OrthoDB" id="1449127at2"/>
<proteinExistence type="predicted"/>
<organism evidence="1 2">
    <name type="scientific">Maribacter ulvicola</name>
    <dbReference type="NCBI Taxonomy" id="228959"/>
    <lineage>
        <taxon>Bacteria</taxon>
        <taxon>Pseudomonadati</taxon>
        <taxon>Bacteroidota</taxon>
        <taxon>Flavobacteriia</taxon>
        <taxon>Flavobacteriales</taxon>
        <taxon>Flavobacteriaceae</taxon>
        <taxon>Maribacter</taxon>
    </lineage>
</organism>
<evidence type="ECO:0000313" key="2">
    <source>
        <dbReference type="Proteomes" id="UP000186953"/>
    </source>
</evidence>
<accession>A0A1N6V7D2</accession>
<dbReference type="STRING" id="228959.SAMN05421797_10322"/>
<evidence type="ECO:0000313" key="1">
    <source>
        <dbReference type="EMBL" id="SIQ73804.1"/>
    </source>
</evidence>
<gene>
    <name evidence="1" type="ORF">SAMN05421797_10322</name>
</gene>